<sequence length="54" mass="6226">METPPKKEIPKRSCMITLMFGIDNDAQALAVKKVIDDAVKNIEEKRYTFQLNEN</sequence>
<gene>
    <name evidence="1" type="ORF">S12H4_36480</name>
</gene>
<name>X1UGU2_9ZZZZ</name>
<comment type="caution">
    <text evidence="1">The sequence shown here is derived from an EMBL/GenBank/DDBJ whole genome shotgun (WGS) entry which is preliminary data.</text>
</comment>
<accession>X1UGU2</accession>
<proteinExistence type="predicted"/>
<evidence type="ECO:0000313" key="1">
    <source>
        <dbReference type="EMBL" id="GAI91549.1"/>
    </source>
</evidence>
<reference evidence="1" key="1">
    <citation type="journal article" date="2014" name="Front. Microbiol.">
        <title>High frequency of phylogenetically diverse reductive dehalogenase-homologous genes in deep subseafloor sedimentary metagenomes.</title>
        <authorList>
            <person name="Kawai M."/>
            <person name="Futagami T."/>
            <person name="Toyoda A."/>
            <person name="Takaki Y."/>
            <person name="Nishi S."/>
            <person name="Hori S."/>
            <person name="Arai W."/>
            <person name="Tsubouchi T."/>
            <person name="Morono Y."/>
            <person name="Uchiyama I."/>
            <person name="Ito T."/>
            <person name="Fujiyama A."/>
            <person name="Inagaki F."/>
            <person name="Takami H."/>
        </authorList>
    </citation>
    <scope>NUCLEOTIDE SEQUENCE</scope>
    <source>
        <strain evidence="1">Expedition CK06-06</strain>
    </source>
</reference>
<dbReference type="AlphaFoldDB" id="X1UGU2"/>
<protein>
    <submittedName>
        <fullName evidence="1">Uncharacterized protein</fullName>
    </submittedName>
</protein>
<organism evidence="1">
    <name type="scientific">marine sediment metagenome</name>
    <dbReference type="NCBI Taxonomy" id="412755"/>
    <lineage>
        <taxon>unclassified sequences</taxon>
        <taxon>metagenomes</taxon>
        <taxon>ecological metagenomes</taxon>
    </lineage>
</organism>
<dbReference type="EMBL" id="BARW01021751">
    <property type="protein sequence ID" value="GAI91549.1"/>
    <property type="molecule type" value="Genomic_DNA"/>
</dbReference>